<organism evidence="12 13">
    <name type="scientific">Photorhabdus cinerea</name>
    <dbReference type="NCBI Taxonomy" id="471575"/>
    <lineage>
        <taxon>Bacteria</taxon>
        <taxon>Pseudomonadati</taxon>
        <taxon>Pseudomonadota</taxon>
        <taxon>Gammaproteobacteria</taxon>
        <taxon>Enterobacterales</taxon>
        <taxon>Morganellaceae</taxon>
        <taxon>Photorhabdus</taxon>
    </lineage>
</organism>
<keyword evidence="5" id="KW-0266">Ethylene biosynthesis</keyword>
<feature type="domain" description="Fe2OG dioxygenase" evidence="11">
    <location>
        <begin position="172"/>
        <end position="278"/>
    </location>
</feature>
<evidence type="ECO:0000256" key="1">
    <source>
        <dbReference type="ARBA" id="ARBA00004767"/>
    </source>
</evidence>
<dbReference type="InterPro" id="IPR050231">
    <property type="entry name" value="Iron_ascorbate_oxido_reductase"/>
</dbReference>
<keyword evidence="10" id="KW-0560">Oxidoreductase</keyword>
<reference evidence="12 13" key="1">
    <citation type="submission" date="2018-02" db="EMBL/GenBank/DDBJ databases">
        <authorList>
            <person name="Machado R.A."/>
        </authorList>
    </citation>
    <scope>NUCLEOTIDE SEQUENCE [LARGE SCALE GENOMIC DNA]</scope>
    <source>
        <strain evidence="12 13">DSM 19724</strain>
    </source>
</reference>
<keyword evidence="10" id="KW-0408">Iron</keyword>
<evidence type="ECO:0000259" key="11">
    <source>
        <dbReference type="PROSITE" id="PS51471"/>
    </source>
</evidence>
<dbReference type="InterPro" id="IPR044861">
    <property type="entry name" value="IPNS-like_FE2OG_OXY"/>
</dbReference>
<evidence type="ECO:0000313" key="12">
    <source>
        <dbReference type="EMBL" id="NHB93952.1"/>
    </source>
</evidence>
<evidence type="ECO:0000256" key="8">
    <source>
        <dbReference type="ARBA" id="ARBA00047725"/>
    </source>
</evidence>
<dbReference type="SUPFAM" id="SSF51197">
    <property type="entry name" value="Clavaminate synthase-like"/>
    <property type="match status" value="1"/>
</dbReference>
<evidence type="ECO:0000313" key="13">
    <source>
        <dbReference type="Proteomes" id="UP000591844"/>
    </source>
</evidence>
<protein>
    <recommendedName>
        <fullName evidence="4">2-oxoglutarate-dependent ethylene/succinate-forming enzyme</fullName>
        <ecNumber evidence="3">1.13.12.19</ecNumber>
        <ecNumber evidence="2">1.14.20.7</ecNumber>
    </recommendedName>
    <alternativeName>
        <fullName evidence="6">2-oxoglutarate dioxygenase (ethylene-forming)</fullName>
    </alternativeName>
    <alternativeName>
        <fullName evidence="7">2-oxoglutarate/L-arginine monooxygenase/decarboxylase (succinate-forming)</fullName>
    </alternativeName>
</protein>
<evidence type="ECO:0000256" key="9">
    <source>
        <dbReference type="ARBA" id="ARBA00049359"/>
    </source>
</evidence>
<evidence type="ECO:0000256" key="7">
    <source>
        <dbReference type="ARBA" id="ARBA00031282"/>
    </source>
</evidence>
<evidence type="ECO:0000256" key="4">
    <source>
        <dbReference type="ARBA" id="ARBA00019045"/>
    </source>
</evidence>
<dbReference type="InterPro" id="IPR027443">
    <property type="entry name" value="IPNS-like_sf"/>
</dbReference>
<comment type="caution">
    <text evidence="12">The sequence shown here is derived from an EMBL/GenBank/DDBJ whole genome shotgun (WGS) entry which is preliminary data.</text>
</comment>
<gene>
    <name evidence="12" type="ORF">C5469_18185</name>
</gene>
<dbReference type="Proteomes" id="UP000591844">
    <property type="component" value="Unassembled WGS sequence"/>
</dbReference>
<evidence type="ECO:0000256" key="6">
    <source>
        <dbReference type="ARBA" id="ARBA00031011"/>
    </source>
</evidence>
<dbReference type="Gene3D" id="2.60.120.330">
    <property type="entry name" value="B-lactam Antibiotic, Isopenicillin N Synthase, Chain"/>
    <property type="match status" value="1"/>
</dbReference>
<dbReference type="EC" id="1.14.20.7" evidence="2"/>
<dbReference type="Pfam" id="PF03171">
    <property type="entry name" value="2OG-FeII_Oxy"/>
    <property type="match status" value="1"/>
</dbReference>
<dbReference type="PROSITE" id="PS51471">
    <property type="entry name" value="FE2OG_OXY"/>
    <property type="match status" value="1"/>
</dbReference>
<dbReference type="InterPro" id="IPR005123">
    <property type="entry name" value="Oxoglu/Fe-dep_dioxygenase_dom"/>
</dbReference>
<evidence type="ECO:0000256" key="5">
    <source>
        <dbReference type="ARBA" id="ARBA00022666"/>
    </source>
</evidence>
<dbReference type="GO" id="GO:0102276">
    <property type="term" value="F:2-oxoglutarate oxygenase/decarboxylase (ethylene-forming) activity"/>
    <property type="evidence" value="ECO:0007669"/>
    <property type="project" value="UniProtKB-EC"/>
</dbReference>
<name>A0A7X5QGM0_9GAMM</name>
<evidence type="ECO:0000256" key="10">
    <source>
        <dbReference type="RuleBase" id="RU003682"/>
    </source>
</evidence>
<comment type="similarity">
    <text evidence="10">Belongs to the iron/ascorbate-dependent oxidoreductase family.</text>
</comment>
<evidence type="ECO:0000256" key="3">
    <source>
        <dbReference type="ARBA" id="ARBA00012531"/>
    </source>
</evidence>
<dbReference type="PANTHER" id="PTHR47990">
    <property type="entry name" value="2-OXOGLUTARATE (2OG) AND FE(II)-DEPENDENT OXYGENASE SUPERFAMILY PROTEIN-RELATED"/>
    <property type="match status" value="1"/>
</dbReference>
<dbReference type="EC" id="1.13.12.19" evidence="3"/>
<comment type="pathway">
    <text evidence="1">Alkene biosynthesis; ethylene biosynthesis via 2-oxoglutarate.</text>
</comment>
<dbReference type="GO" id="GO:0046872">
    <property type="term" value="F:metal ion binding"/>
    <property type="evidence" value="ECO:0007669"/>
    <property type="project" value="UniProtKB-KW"/>
</dbReference>
<dbReference type="GO" id="GO:0009693">
    <property type="term" value="P:ethylene biosynthetic process"/>
    <property type="evidence" value="ECO:0007669"/>
    <property type="project" value="UniProtKB-KW"/>
</dbReference>
<evidence type="ECO:0000256" key="2">
    <source>
        <dbReference type="ARBA" id="ARBA00012293"/>
    </source>
</evidence>
<proteinExistence type="inferred from homology"/>
<comment type="catalytic activity">
    <reaction evidence="9">
        <text>L-arginine + 2-oxoglutarate + O2 = guanidine + L-glutamate 5-semialdehyde + succinate + CO2</text>
        <dbReference type="Rhea" id="RHEA:31535"/>
        <dbReference type="ChEBI" id="CHEBI:15379"/>
        <dbReference type="ChEBI" id="CHEBI:16526"/>
        <dbReference type="ChEBI" id="CHEBI:16810"/>
        <dbReference type="ChEBI" id="CHEBI:30031"/>
        <dbReference type="ChEBI" id="CHEBI:30087"/>
        <dbReference type="ChEBI" id="CHEBI:32682"/>
        <dbReference type="ChEBI" id="CHEBI:58066"/>
        <dbReference type="EC" id="1.14.20.7"/>
    </reaction>
</comment>
<comment type="catalytic activity">
    <reaction evidence="8">
        <text>2-oxoglutarate + O2 + 2 H(+) = ethene + 3 CO2 + H2O</text>
        <dbReference type="Rhea" id="RHEA:31523"/>
        <dbReference type="ChEBI" id="CHEBI:15377"/>
        <dbReference type="ChEBI" id="CHEBI:15378"/>
        <dbReference type="ChEBI" id="CHEBI:15379"/>
        <dbReference type="ChEBI" id="CHEBI:16526"/>
        <dbReference type="ChEBI" id="CHEBI:16810"/>
        <dbReference type="ChEBI" id="CHEBI:18153"/>
        <dbReference type="EC" id="1.13.12.19"/>
    </reaction>
</comment>
<dbReference type="EMBL" id="PUJW01000022">
    <property type="protein sequence ID" value="NHB93952.1"/>
    <property type="molecule type" value="Genomic_DNA"/>
</dbReference>
<keyword evidence="10" id="KW-0479">Metal-binding</keyword>
<sequence>MTNSSDLKPWSLKRRAIYQDVYNKRVDNRPVKIIAKLQKAYVENNSLIFESSSQQDQALNDGIFFLKIPFSFQLSACDMFSRNFYKGDNIIPYGEFRTITAERFGDPLLGFHTRTNQIEQFLLEHRFWKGNYPPEIEQAGEELTTLGHIVLRSILKLTNIPEIDWSIATGGCSDSLGSYHLTFNHYRPQLEGIGLASHKDDGFMTILRSTSLGLEINRNNQWEAVNPDPAYFIINFGLSMEVLTRDSAKPIRAIMHRVKHQTIDRSSFGHFTSSFCEPGAEAGIYSYSSQKGLHQVCNSRDLINANDEEIYLGTLQPRGLNNDS</sequence>
<dbReference type="AlphaFoldDB" id="A0A7X5QGM0"/>
<keyword evidence="13" id="KW-1185">Reference proteome</keyword>
<dbReference type="RefSeq" id="WP_166309588.1">
    <property type="nucleotide sequence ID" value="NZ_CAWPIB010000022.1"/>
</dbReference>
<accession>A0A7X5QGM0</accession>